<sequence length="152" mass="17449">MMQMLTHVTIDTRYFRQSSRSEVGDDIIARLLPVVVDGGGAFFREFDVTILRRDATAAIYDIEWMDTPFVRCWLCMDRSASDEVWDLATADTAHPPVPTDMPLPWLATRFGHLTETMVHDDLRSIWTQIADLERCLAWTIIELTARERDSAS</sequence>
<gene>
    <name evidence="1" type="ORF">DCK97_18835</name>
</gene>
<comment type="caution">
    <text evidence="1">The sequence shown here is derived from an EMBL/GenBank/DDBJ whole genome shotgun (WGS) entry which is preliminary data.</text>
</comment>
<evidence type="ECO:0000313" key="1">
    <source>
        <dbReference type="EMBL" id="HAE49477.1"/>
    </source>
</evidence>
<proteinExistence type="predicted"/>
<evidence type="ECO:0000313" key="2">
    <source>
        <dbReference type="Proteomes" id="UP000257706"/>
    </source>
</evidence>
<dbReference type="AlphaFoldDB" id="A0A3B9IQ77"/>
<name>A0A3B9IQ77_9PROT</name>
<reference evidence="1 2" key="1">
    <citation type="journal article" date="2018" name="Nat. Biotechnol.">
        <title>A standardized bacterial taxonomy based on genome phylogeny substantially revises the tree of life.</title>
        <authorList>
            <person name="Parks D.H."/>
            <person name="Chuvochina M."/>
            <person name="Waite D.W."/>
            <person name="Rinke C."/>
            <person name="Skarshewski A."/>
            <person name="Chaumeil P.A."/>
            <person name="Hugenholtz P."/>
        </authorList>
    </citation>
    <scope>NUCLEOTIDE SEQUENCE [LARGE SCALE GENOMIC DNA]</scope>
    <source>
        <strain evidence="1">UBA8739</strain>
    </source>
</reference>
<protein>
    <submittedName>
        <fullName evidence="1">Uncharacterized protein</fullName>
    </submittedName>
</protein>
<accession>A0A3B9IQ77</accession>
<organism evidence="1 2">
    <name type="scientific">Tistrella mobilis</name>
    <dbReference type="NCBI Taxonomy" id="171437"/>
    <lineage>
        <taxon>Bacteria</taxon>
        <taxon>Pseudomonadati</taxon>
        <taxon>Pseudomonadota</taxon>
        <taxon>Alphaproteobacteria</taxon>
        <taxon>Geminicoccales</taxon>
        <taxon>Geminicoccaceae</taxon>
        <taxon>Tistrella</taxon>
    </lineage>
</organism>
<dbReference type="EMBL" id="DMAI01000308">
    <property type="protein sequence ID" value="HAE49477.1"/>
    <property type="molecule type" value="Genomic_DNA"/>
</dbReference>
<dbReference type="Proteomes" id="UP000257706">
    <property type="component" value="Unassembled WGS sequence"/>
</dbReference>